<evidence type="ECO:0000256" key="5">
    <source>
        <dbReference type="ARBA" id="ARBA00022970"/>
    </source>
</evidence>
<dbReference type="InterPro" id="IPR004686">
    <property type="entry name" value="Mtc"/>
</dbReference>
<keyword evidence="11" id="KW-1185">Reference proteome</keyword>
<comment type="similarity">
    <text evidence="2">Belongs to the sideroflexin family.</text>
</comment>
<dbReference type="EMBL" id="CASHTH010003999">
    <property type="protein sequence ID" value="CAI8052272.1"/>
    <property type="molecule type" value="Genomic_DNA"/>
</dbReference>
<gene>
    <name evidence="10" type="ORF">GBAR_LOCUS28600</name>
</gene>
<evidence type="ECO:0000256" key="8">
    <source>
        <dbReference type="ARBA" id="ARBA00023136"/>
    </source>
</evidence>
<dbReference type="Proteomes" id="UP001174909">
    <property type="component" value="Unassembled WGS sequence"/>
</dbReference>
<dbReference type="AlphaFoldDB" id="A0AA35XIP0"/>
<evidence type="ECO:0000256" key="7">
    <source>
        <dbReference type="ARBA" id="ARBA00023128"/>
    </source>
</evidence>
<protein>
    <submittedName>
        <fullName evidence="10">Sideroflexin-1</fullName>
    </submittedName>
</protein>
<comment type="caution">
    <text evidence="10">The sequence shown here is derived from an EMBL/GenBank/DDBJ whole genome shotgun (WGS) entry which is preliminary data.</text>
</comment>
<dbReference type="PANTHER" id="PTHR11153:SF8">
    <property type="entry name" value="SIDEROFLEXIN-1"/>
    <property type="match status" value="1"/>
</dbReference>
<comment type="subcellular location">
    <subcellularLocation>
        <location evidence="1">Mitochondrion membrane</location>
        <topology evidence="1">Multi-pass membrane protein</topology>
    </subcellularLocation>
</comment>
<keyword evidence="4" id="KW-0812">Transmembrane</keyword>
<evidence type="ECO:0000256" key="3">
    <source>
        <dbReference type="ARBA" id="ARBA00022448"/>
    </source>
</evidence>
<evidence type="ECO:0000313" key="10">
    <source>
        <dbReference type="EMBL" id="CAI8052272.1"/>
    </source>
</evidence>
<sequence length="63" mass="6959">MPWANAPLQVLLVGLCLMFATPLCCAIFPQKSSIAVASLEPELRNSISRSRPQLTHVYYNKGL</sequence>
<organism evidence="10 11">
    <name type="scientific">Geodia barretti</name>
    <name type="common">Barrett's horny sponge</name>
    <dbReference type="NCBI Taxonomy" id="519541"/>
    <lineage>
        <taxon>Eukaryota</taxon>
        <taxon>Metazoa</taxon>
        <taxon>Porifera</taxon>
        <taxon>Demospongiae</taxon>
        <taxon>Heteroscleromorpha</taxon>
        <taxon>Tetractinellida</taxon>
        <taxon>Astrophorina</taxon>
        <taxon>Geodiidae</taxon>
        <taxon>Geodia</taxon>
    </lineage>
</organism>
<keyword evidence="7" id="KW-0496">Mitochondrion</keyword>
<name>A0AA35XIP0_GEOBA</name>
<evidence type="ECO:0000313" key="11">
    <source>
        <dbReference type="Proteomes" id="UP001174909"/>
    </source>
</evidence>
<reference evidence="10" key="1">
    <citation type="submission" date="2023-03" db="EMBL/GenBank/DDBJ databases">
        <authorList>
            <person name="Steffen K."/>
            <person name="Cardenas P."/>
        </authorList>
    </citation>
    <scope>NUCLEOTIDE SEQUENCE</scope>
</reference>
<keyword evidence="3" id="KW-0813">Transport</keyword>
<proteinExistence type="inferred from homology"/>
<evidence type="ECO:0000256" key="1">
    <source>
        <dbReference type="ARBA" id="ARBA00004225"/>
    </source>
</evidence>
<keyword evidence="6" id="KW-1133">Transmembrane helix</keyword>
<dbReference type="GO" id="GO:0005743">
    <property type="term" value="C:mitochondrial inner membrane"/>
    <property type="evidence" value="ECO:0007669"/>
    <property type="project" value="TreeGrafter"/>
</dbReference>
<evidence type="ECO:0000256" key="2">
    <source>
        <dbReference type="ARBA" id="ARBA00005974"/>
    </source>
</evidence>
<dbReference type="GO" id="GO:0140300">
    <property type="term" value="P:serine import into mitochondrion"/>
    <property type="evidence" value="ECO:0007669"/>
    <property type="project" value="TreeGrafter"/>
</dbReference>
<dbReference type="GO" id="GO:0015075">
    <property type="term" value="F:monoatomic ion transmembrane transporter activity"/>
    <property type="evidence" value="ECO:0007669"/>
    <property type="project" value="InterPro"/>
</dbReference>
<feature type="signal peptide" evidence="9">
    <location>
        <begin position="1"/>
        <end position="26"/>
    </location>
</feature>
<dbReference type="Pfam" id="PF03820">
    <property type="entry name" value="SFXNs"/>
    <property type="match status" value="1"/>
</dbReference>
<evidence type="ECO:0000256" key="6">
    <source>
        <dbReference type="ARBA" id="ARBA00022989"/>
    </source>
</evidence>
<dbReference type="PANTHER" id="PTHR11153">
    <property type="entry name" value="SIDEROFLEXIN"/>
    <property type="match status" value="1"/>
</dbReference>
<accession>A0AA35XIP0</accession>
<keyword evidence="9" id="KW-0732">Signal</keyword>
<evidence type="ECO:0000256" key="9">
    <source>
        <dbReference type="SAM" id="SignalP"/>
    </source>
</evidence>
<feature type="chain" id="PRO_5041236227" evidence="9">
    <location>
        <begin position="27"/>
        <end position="63"/>
    </location>
</feature>
<keyword evidence="5" id="KW-0029">Amino-acid transport</keyword>
<evidence type="ECO:0000256" key="4">
    <source>
        <dbReference type="ARBA" id="ARBA00022692"/>
    </source>
</evidence>
<keyword evidence="8" id="KW-0472">Membrane</keyword>